<dbReference type="KEGG" id="dsc:ABOD76_20520"/>
<evidence type="ECO:0000256" key="1">
    <source>
        <dbReference type="SAM" id="MobiDB-lite"/>
    </source>
</evidence>
<proteinExistence type="predicted"/>
<dbReference type="AlphaFoldDB" id="A0AAU7UG65"/>
<feature type="region of interest" description="Disordered" evidence="1">
    <location>
        <begin position="54"/>
        <end position="99"/>
    </location>
</feature>
<evidence type="ECO:0000313" key="2">
    <source>
        <dbReference type="EMBL" id="XBV87437.1"/>
    </source>
</evidence>
<protein>
    <submittedName>
        <fullName evidence="2">Uncharacterized protein</fullName>
    </submittedName>
</protein>
<dbReference type="RefSeq" id="WP_350245585.1">
    <property type="nucleotide sequence ID" value="NZ_CP158300.1"/>
</dbReference>
<name>A0AAU7UG65_9DEIO</name>
<gene>
    <name evidence="2" type="ORF">ABOD76_20520</name>
</gene>
<dbReference type="EMBL" id="CP158300">
    <property type="protein sequence ID" value="XBV87437.1"/>
    <property type="molecule type" value="Genomic_DNA"/>
</dbReference>
<feature type="compositionally biased region" description="Low complexity" evidence="1">
    <location>
        <begin position="89"/>
        <end position="99"/>
    </location>
</feature>
<sequence length="99" mass="10579">MPLWVLQSHEQRAFAAAQPERLHCRSHVRVADVLRGCHPAYGALRHMAVVAPAGPHYDVPQNSTEEGGPPMNDLSTDSALSDLSDDSLADLASAPRAGL</sequence>
<accession>A0AAU7UG65</accession>
<organism evidence="2">
    <name type="scientific">Deinococcus sonorensis KR-87</name>
    <dbReference type="NCBI Taxonomy" id="694439"/>
    <lineage>
        <taxon>Bacteria</taxon>
        <taxon>Thermotogati</taxon>
        <taxon>Deinococcota</taxon>
        <taxon>Deinococci</taxon>
        <taxon>Deinococcales</taxon>
        <taxon>Deinococcaceae</taxon>
        <taxon>Deinococcus</taxon>
    </lineage>
</organism>
<reference evidence="2" key="1">
    <citation type="submission" date="2024-06" db="EMBL/GenBank/DDBJ databases">
        <title>Draft Genome Sequence of Deinococcus sonorensis Type Strain KR-87, a Biofilm Producing Representative of the Genus Deinococcus.</title>
        <authorList>
            <person name="Boren L.S."/>
            <person name="Grosso R.A."/>
            <person name="Hugenberg-Cox A.N."/>
            <person name="Hill J.T.E."/>
            <person name="Albert C.M."/>
            <person name="Tuohy J.M."/>
        </authorList>
    </citation>
    <scope>NUCLEOTIDE SEQUENCE</scope>
    <source>
        <strain evidence="2">KR-87</strain>
        <plasmid evidence="2">pDson02</plasmid>
    </source>
</reference>
<geneLocation type="plasmid" evidence="2">
    <name>pDson02</name>
</geneLocation>
<feature type="compositionally biased region" description="Low complexity" evidence="1">
    <location>
        <begin position="73"/>
        <end position="82"/>
    </location>
</feature>
<keyword evidence="2" id="KW-0614">Plasmid</keyword>